<comment type="caution">
    <text evidence="1">The sequence shown here is derived from an EMBL/GenBank/DDBJ whole genome shotgun (WGS) entry which is preliminary data.</text>
</comment>
<proteinExistence type="predicted"/>
<dbReference type="Proteomes" id="UP000274822">
    <property type="component" value="Unassembled WGS sequence"/>
</dbReference>
<evidence type="ECO:0000313" key="2">
    <source>
        <dbReference type="Proteomes" id="UP000274822"/>
    </source>
</evidence>
<accession>A0A433QA18</accession>
<dbReference type="EMBL" id="RBNJ01010017">
    <property type="protein sequence ID" value="RUS26636.1"/>
    <property type="molecule type" value="Genomic_DNA"/>
</dbReference>
<sequence length="151" mass="17337">MPLHNPLHADICLYNDCPYQPSCRLKNPTLASLLRAQPLRNAHNTSSKSLPVIELRPYQEADLKWAQHVFYSTYLNLVPNGVILRLKSPLIWGFWIALWGFFNSSIDTVLRNWPVPEWVPLALRAFHLCVVCRCWSRTVLVGRQGRGDTEG</sequence>
<reference evidence="1 2" key="1">
    <citation type="journal article" date="2018" name="New Phytol.">
        <title>Phylogenomics of Endogonaceae and evolution of mycorrhizas within Mucoromycota.</title>
        <authorList>
            <person name="Chang Y."/>
            <person name="Desiro A."/>
            <person name="Na H."/>
            <person name="Sandor L."/>
            <person name="Lipzen A."/>
            <person name="Clum A."/>
            <person name="Barry K."/>
            <person name="Grigoriev I.V."/>
            <person name="Martin F.M."/>
            <person name="Stajich J.E."/>
            <person name="Smith M.E."/>
            <person name="Bonito G."/>
            <person name="Spatafora J.W."/>
        </authorList>
    </citation>
    <scope>NUCLEOTIDE SEQUENCE [LARGE SCALE GENOMIC DNA]</scope>
    <source>
        <strain evidence="1 2">AD002</strain>
    </source>
</reference>
<evidence type="ECO:0000313" key="1">
    <source>
        <dbReference type="EMBL" id="RUS26636.1"/>
    </source>
</evidence>
<gene>
    <name evidence="1" type="ORF">BC938DRAFT_470500</name>
</gene>
<dbReference type="AlphaFoldDB" id="A0A433QA18"/>
<name>A0A433QA18_9FUNG</name>
<organism evidence="1 2">
    <name type="scientific">Jimgerdemannia flammicorona</name>
    <dbReference type="NCBI Taxonomy" id="994334"/>
    <lineage>
        <taxon>Eukaryota</taxon>
        <taxon>Fungi</taxon>
        <taxon>Fungi incertae sedis</taxon>
        <taxon>Mucoromycota</taxon>
        <taxon>Mucoromycotina</taxon>
        <taxon>Endogonomycetes</taxon>
        <taxon>Endogonales</taxon>
        <taxon>Endogonaceae</taxon>
        <taxon>Jimgerdemannia</taxon>
    </lineage>
</organism>
<protein>
    <submittedName>
        <fullName evidence="1">Uncharacterized protein</fullName>
    </submittedName>
</protein>
<keyword evidence="2" id="KW-1185">Reference proteome</keyword>